<comment type="caution">
    <text evidence="2">The sequence shown here is derived from an EMBL/GenBank/DDBJ whole genome shotgun (WGS) entry which is preliminary data.</text>
</comment>
<gene>
    <name evidence="2" type="ORF">D9756_006040</name>
</gene>
<evidence type="ECO:0000313" key="2">
    <source>
        <dbReference type="EMBL" id="KAF5352781.1"/>
    </source>
</evidence>
<reference evidence="2 3" key="1">
    <citation type="journal article" date="2020" name="ISME J.">
        <title>Uncovering the hidden diversity of litter-decomposition mechanisms in mushroom-forming fungi.</title>
        <authorList>
            <person name="Floudas D."/>
            <person name="Bentzer J."/>
            <person name="Ahren D."/>
            <person name="Johansson T."/>
            <person name="Persson P."/>
            <person name="Tunlid A."/>
        </authorList>
    </citation>
    <scope>NUCLEOTIDE SEQUENCE [LARGE SCALE GENOMIC DNA]</scope>
    <source>
        <strain evidence="2 3">CBS 146.42</strain>
    </source>
</reference>
<feature type="compositionally biased region" description="Polar residues" evidence="1">
    <location>
        <begin position="555"/>
        <end position="567"/>
    </location>
</feature>
<evidence type="ECO:0000256" key="1">
    <source>
        <dbReference type="SAM" id="MobiDB-lite"/>
    </source>
</evidence>
<feature type="compositionally biased region" description="Polar residues" evidence="1">
    <location>
        <begin position="716"/>
        <end position="725"/>
    </location>
</feature>
<feature type="compositionally biased region" description="Polar residues" evidence="1">
    <location>
        <begin position="488"/>
        <end position="501"/>
    </location>
</feature>
<feature type="compositionally biased region" description="Polar residues" evidence="1">
    <location>
        <begin position="299"/>
        <end position="316"/>
    </location>
</feature>
<feature type="compositionally biased region" description="Low complexity" evidence="1">
    <location>
        <begin position="763"/>
        <end position="796"/>
    </location>
</feature>
<name>A0A8H5FXH2_9AGAR</name>
<feature type="compositionally biased region" description="Low complexity" evidence="1">
    <location>
        <begin position="317"/>
        <end position="347"/>
    </location>
</feature>
<feature type="compositionally biased region" description="Polar residues" evidence="1">
    <location>
        <begin position="740"/>
        <end position="762"/>
    </location>
</feature>
<organism evidence="2 3">
    <name type="scientific">Leucocoprinus leucothites</name>
    <dbReference type="NCBI Taxonomy" id="201217"/>
    <lineage>
        <taxon>Eukaryota</taxon>
        <taxon>Fungi</taxon>
        <taxon>Dikarya</taxon>
        <taxon>Basidiomycota</taxon>
        <taxon>Agaricomycotina</taxon>
        <taxon>Agaricomycetes</taxon>
        <taxon>Agaricomycetidae</taxon>
        <taxon>Agaricales</taxon>
        <taxon>Agaricineae</taxon>
        <taxon>Agaricaceae</taxon>
        <taxon>Leucocoprinus</taxon>
    </lineage>
</organism>
<dbReference type="OrthoDB" id="3266894at2759"/>
<evidence type="ECO:0000313" key="3">
    <source>
        <dbReference type="Proteomes" id="UP000559027"/>
    </source>
</evidence>
<feature type="region of interest" description="Disordered" evidence="1">
    <location>
        <begin position="532"/>
        <end position="581"/>
    </location>
</feature>
<keyword evidence="3" id="KW-1185">Reference proteome</keyword>
<dbReference type="Proteomes" id="UP000559027">
    <property type="component" value="Unassembled WGS sequence"/>
</dbReference>
<feature type="compositionally biased region" description="Basic and acidic residues" evidence="1">
    <location>
        <begin position="271"/>
        <end position="288"/>
    </location>
</feature>
<feature type="compositionally biased region" description="Pro residues" evidence="1">
    <location>
        <begin position="348"/>
        <end position="357"/>
    </location>
</feature>
<feature type="compositionally biased region" description="Low complexity" evidence="1">
    <location>
        <begin position="534"/>
        <end position="552"/>
    </location>
</feature>
<feature type="region of interest" description="Disordered" evidence="1">
    <location>
        <begin position="664"/>
        <end position="808"/>
    </location>
</feature>
<accession>A0A8H5FXH2</accession>
<proteinExistence type="predicted"/>
<feature type="compositionally biased region" description="Basic and acidic residues" evidence="1">
    <location>
        <begin position="456"/>
        <end position="471"/>
    </location>
</feature>
<feature type="region of interest" description="Disordered" evidence="1">
    <location>
        <begin position="260"/>
        <end position="372"/>
    </location>
</feature>
<dbReference type="AlphaFoldDB" id="A0A8H5FXH2"/>
<feature type="compositionally biased region" description="Polar residues" evidence="1">
    <location>
        <begin position="694"/>
        <end position="703"/>
    </location>
</feature>
<dbReference type="EMBL" id="JAACJO010000011">
    <property type="protein sequence ID" value="KAF5352781.1"/>
    <property type="molecule type" value="Genomic_DNA"/>
</dbReference>
<protein>
    <submittedName>
        <fullName evidence="2">Uncharacterized protein</fullName>
    </submittedName>
</protein>
<feature type="region of interest" description="Disordered" evidence="1">
    <location>
        <begin position="456"/>
        <end position="509"/>
    </location>
</feature>
<sequence length="808" mass="85552">MAANRPRPSLINLFDPLVNSSTNSEIPSTPQRHDVIDADKENVNTNSPFNNLTMTMFVNKISKPSSHPQPMPLRRRLVDIGDMTLEDASRPDALLDESLEEEFSASFEQSPEEDENATLTFKDMVKAATPLRKLNTVMELSTHGPSPMPRIPLADLVLAQATSTPLPEGDNELLVLGEPSEKPITEDSALEQVLSNELKLQEAAKPGLAVGLSAAPESIPLPLSPTMATSELALSASLITECDQAASVNAKVPLDTLTNIDTTTTPLSIDDANKDGTGKNDSEKHDAHLSSAEECIPSKPNTSSQSLKFDTSTNDLSPAANISDSSESSDASSADTSIPLVISQSSPPSSPISPPLEPESKSEATDTVSPLPLATLRPRLPTMAPDNRVSVDLHASFQLHMQSEEMSFDLLSDKVSFLSAQGGMESFLTTNEDDPSFDLETERINMEKALKKYAEAKEQQVDKVPLTKDDTSSSSSSSDPVTLVDVSNVPSTPSHSNSGTQRVAGADLKTTRKRLSIPVAVSSPRLIDVSPINTSQLTRSTSLSSSPGSGLPVRTSPQRSPVASSGSVFAPPPPLQARRKSIHLVTPKSVRESAVPEMPVAAPVLKIVKRSRPNGHGRTESTSAMTGNIAKTERKSSLELGTGLKELGMSTVGLLKTRKPIQVQETPQKAVVEPALSTASQQRARPRSMGPPRSSFSLAQSSVLGPRRVPAGDGSQPKSTVSKITMPSPASGGPRRVLVPSSSSLTRSQPRTSVGITSTPKVPSQASTTASTTSSALPTPSSRPSLTSRLPAPRSLKAGGLSTLRRAT</sequence>